<dbReference type="InterPro" id="IPR006037">
    <property type="entry name" value="RCK_C"/>
</dbReference>
<dbReference type="GO" id="GO:0006813">
    <property type="term" value="P:potassium ion transport"/>
    <property type="evidence" value="ECO:0007669"/>
    <property type="project" value="InterPro"/>
</dbReference>
<dbReference type="Proteomes" id="UP000076603">
    <property type="component" value="Unassembled WGS sequence"/>
</dbReference>
<comment type="caution">
    <text evidence="3">The sequence shown here is derived from an EMBL/GenBank/DDBJ whole genome shotgun (WGS) entry which is preliminary data.</text>
</comment>
<dbReference type="OrthoDB" id="369355at2"/>
<evidence type="ECO:0000259" key="2">
    <source>
        <dbReference type="PROSITE" id="PS51202"/>
    </source>
</evidence>
<protein>
    <submittedName>
        <fullName evidence="3">TrkA-C domain protein</fullName>
    </submittedName>
</protein>
<name>A0A161WRL3_9CLOT</name>
<organism evidence="3 4">
    <name type="scientific">Clostridium magnum DSM 2767</name>
    <dbReference type="NCBI Taxonomy" id="1121326"/>
    <lineage>
        <taxon>Bacteria</taxon>
        <taxon>Bacillati</taxon>
        <taxon>Bacillota</taxon>
        <taxon>Clostridia</taxon>
        <taxon>Eubacteriales</taxon>
        <taxon>Clostridiaceae</taxon>
        <taxon>Clostridium</taxon>
    </lineage>
</organism>
<dbReference type="InterPro" id="IPR036721">
    <property type="entry name" value="RCK_C_sf"/>
</dbReference>
<evidence type="ECO:0000313" key="3">
    <source>
        <dbReference type="EMBL" id="KZL89378.1"/>
    </source>
</evidence>
<proteinExistence type="predicted"/>
<feature type="transmembrane region" description="Helical" evidence="1">
    <location>
        <begin position="6"/>
        <end position="25"/>
    </location>
</feature>
<evidence type="ECO:0000313" key="4">
    <source>
        <dbReference type="Proteomes" id="UP000076603"/>
    </source>
</evidence>
<dbReference type="GO" id="GO:0008324">
    <property type="term" value="F:monoatomic cation transmembrane transporter activity"/>
    <property type="evidence" value="ECO:0007669"/>
    <property type="project" value="InterPro"/>
</dbReference>
<dbReference type="PROSITE" id="PS51202">
    <property type="entry name" value="RCK_C"/>
    <property type="match status" value="1"/>
</dbReference>
<dbReference type="SUPFAM" id="SSF116726">
    <property type="entry name" value="TrkA C-terminal domain-like"/>
    <property type="match status" value="1"/>
</dbReference>
<keyword evidence="1" id="KW-0472">Membrane</keyword>
<gene>
    <name evidence="3" type="ORF">CLMAG_52820</name>
</gene>
<dbReference type="Pfam" id="PF02080">
    <property type="entry name" value="TrkA_C"/>
    <property type="match status" value="1"/>
</dbReference>
<feature type="transmembrane region" description="Helical" evidence="1">
    <location>
        <begin position="92"/>
        <end position="109"/>
    </location>
</feature>
<keyword evidence="1" id="KW-0812">Transmembrane</keyword>
<dbReference type="Gene3D" id="3.30.70.1450">
    <property type="entry name" value="Regulator of K+ conductance, C-terminal domain"/>
    <property type="match status" value="1"/>
</dbReference>
<reference evidence="3 4" key="1">
    <citation type="submission" date="2016-04" db="EMBL/GenBank/DDBJ databases">
        <title>Genome sequence of Clostridium magnum DSM 2767.</title>
        <authorList>
            <person name="Poehlein A."/>
            <person name="Uhlig R."/>
            <person name="Fischer R."/>
            <person name="Bahl H."/>
            <person name="Daniel R."/>
        </authorList>
    </citation>
    <scope>NUCLEOTIDE SEQUENCE [LARGE SCALE GENOMIC DNA]</scope>
    <source>
        <strain evidence="3 4">DSM 2767</strain>
    </source>
</reference>
<dbReference type="EMBL" id="LWAE01000009">
    <property type="protein sequence ID" value="KZL89378.1"/>
    <property type="molecule type" value="Genomic_DNA"/>
</dbReference>
<feature type="transmembrane region" description="Helical" evidence="1">
    <location>
        <begin position="66"/>
        <end position="86"/>
    </location>
</feature>
<dbReference type="STRING" id="1121326.CLMAG_52820"/>
<dbReference type="PATRIC" id="fig|1121326.3.peg.5342"/>
<keyword evidence="1" id="KW-1133">Transmembrane helix</keyword>
<accession>A0A161WRL3</accession>
<feature type="domain" description="RCK C-terminal" evidence="2">
    <location>
        <begin position="137"/>
        <end position="222"/>
    </location>
</feature>
<keyword evidence="4" id="KW-1185">Reference proteome</keyword>
<dbReference type="AlphaFoldDB" id="A0A161WRL3"/>
<evidence type="ECO:0000256" key="1">
    <source>
        <dbReference type="SAM" id="Phobius"/>
    </source>
</evidence>
<dbReference type="RefSeq" id="WP_066629260.1">
    <property type="nucleotide sequence ID" value="NZ_LWAE01000009.1"/>
</dbReference>
<sequence>MILYFLLSIIIFLIVIEVITVLFKLTGLSEEKARFQVISLLTGSGFTTKEAELITQHPSRRKLAQILMIVGYIGFLTGISFLVDIIKKSLSYKTITIVIVFFILVYMFFKNKFLLSYFDNFIEKIILRKQLKTKSPNKMYKLITRAKGYGVFNILIDEQSSLVGVALKDSNLKPRNIIVLNIDKGNQFIGFPTRDYVIEKGDNILLYGKVDEIIKIFNINCKNKN</sequence>